<keyword evidence="9" id="KW-1185">Reference proteome</keyword>
<protein>
    <recommendedName>
        <fullName evidence="10">Enoyl reductase (ER) domain-containing protein</fullName>
    </recommendedName>
</protein>
<dbReference type="HOGENOM" id="CLU_026673_11_3_1"/>
<dbReference type="InterPro" id="IPR002328">
    <property type="entry name" value="ADH_Zn_CS"/>
</dbReference>
<evidence type="ECO:0008006" key="10">
    <source>
        <dbReference type="Google" id="ProtNLM"/>
    </source>
</evidence>
<dbReference type="GO" id="GO:0016491">
    <property type="term" value="F:oxidoreductase activity"/>
    <property type="evidence" value="ECO:0007669"/>
    <property type="project" value="UniProtKB-KW"/>
</dbReference>
<dbReference type="Pfam" id="PF00107">
    <property type="entry name" value="ADH_zinc_N"/>
    <property type="match status" value="1"/>
</dbReference>
<evidence type="ECO:0000313" key="8">
    <source>
        <dbReference type="EMBL" id="KIW56445.1"/>
    </source>
</evidence>
<dbReference type="GeneID" id="25327012"/>
<comment type="similarity">
    <text evidence="5">Belongs to the zinc-containing alcohol dehydrogenase family.</text>
</comment>
<gene>
    <name evidence="8" type="ORF">PV05_05104</name>
</gene>
<dbReference type="SUPFAM" id="SSF51735">
    <property type="entry name" value="NAD(P)-binding Rossmann-fold domains"/>
    <property type="match status" value="1"/>
</dbReference>
<reference evidence="8 9" key="1">
    <citation type="submission" date="2015-01" db="EMBL/GenBank/DDBJ databases">
        <title>The Genome Sequence of Exophiala xenobiotica CBS118157.</title>
        <authorList>
            <consortium name="The Broad Institute Genomics Platform"/>
            <person name="Cuomo C."/>
            <person name="de Hoog S."/>
            <person name="Gorbushina A."/>
            <person name="Stielow B."/>
            <person name="Teixiera M."/>
            <person name="Abouelleil A."/>
            <person name="Chapman S.B."/>
            <person name="Priest M."/>
            <person name="Young S.K."/>
            <person name="Wortman J."/>
            <person name="Nusbaum C."/>
            <person name="Birren B."/>
        </authorList>
    </citation>
    <scope>NUCLEOTIDE SEQUENCE [LARGE SCALE GENOMIC DNA]</scope>
    <source>
        <strain evidence="8 9">CBS 118157</strain>
    </source>
</reference>
<comment type="cofactor">
    <cofactor evidence="1 5">
        <name>Zn(2+)</name>
        <dbReference type="ChEBI" id="CHEBI:29105"/>
    </cofactor>
</comment>
<dbReference type="Gene3D" id="3.90.180.10">
    <property type="entry name" value="Medium-chain alcohol dehydrogenases, catalytic domain"/>
    <property type="match status" value="2"/>
</dbReference>
<evidence type="ECO:0000313" key="9">
    <source>
        <dbReference type="Proteomes" id="UP000054342"/>
    </source>
</evidence>
<dbReference type="Pfam" id="PF08240">
    <property type="entry name" value="ADH_N"/>
    <property type="match status" value="1"/>
</dbReference>
<dbReference type="GO" id="GO:0008270">
    <property type="term" value="F:zinc ion binding"/>
    <property type="evidence" value="ECO:0007669"/>
    <property type="project" value="InterPro"/>
</dbReference>
<dbReference type="CDD" id="cd08284">
    <property type="entry name" value="FDH_like_2"/>
    <property type="match status" value="1"/>
</dbReference>
<dbReference type="OrthoDB" id="442947at2759"/>
<evidence type="ECO:0000259" key="6">
    <source>
        <dbReference type="Pfam" id="PF00107"/>
    </source>
</evidence>
<evidence type="ECO:0000259" key="7">
    <source>
        <dbReference type="Pfam" id="PF08240"/>
    </source>
</evidence>
<keyword evidence="2 5" id="KW-0479">Metal-binding</keyword>
<dbReference type="Gene3D" id="3.40.50.720">
    <property type="entry name" value="NAD(P)-binding Rossmann-like Domain"/>
    <property type="match status" value="1"/>
</dbReference>
<accession>A0A0D2ENX8</accession>
<feature type="domain" description="Alcohol dehydrogenase-like C-terminal" evidence="6">
    <location>
        <begin position="222"/>
        <end position="347"/>
    </location>
</feature>
<evidence type="ECO:0000256" key="1">
    <source>
        <dbReference type="ARBA" id="ARBA00001947"/>
    </source>
</evidence>
<evidence type="ECO:0000256" key="2">
    <source>
        <dbReference type="ARBA" id="ARBA00022723"/>
    </source>
</evidence>
<name>A0A0D2ENX8_9EURO</name>
<organism evidence="8 9">
    <name type="scientific">Exophiala xenobiotica</name>
    <dbReference type="NCBI Taxonomy" id="348802"/>
    <lineage>
        <taxon>Eukaryota</taxon>
        <taxon>Fungi</taxon>
        <taxon>Dikarya</taxon>
        <taxon>Ascomycota</taxon>
        <taxon>Pezizomycotina</taxon>
        <taxon>Eurotiomycetes</taxon>
        <taxon>Chaetothyriomycetidae</taxon>
        <taxon>Chaetothyriales</taxon>
        <taxon>Herpotrichiellaceae</taxon>
        <taxon>Exophiala</taxon>
    </lineage>
</organism>
<keyword evidence="4" id="KW-0560">Oxidoreductase</keyword>
<proteinExistence type="inferred from homology"/>
<dbReference type="SUPFAM" id="SSF50129">
    <property type="entry name" value="GroES-like"/>
    <property type="match status" value="1"/>
</dbReference>
<dbReference type="EMBL" id="KN847319">
    <property type="protein sequence ID" value="KIW56445.1"/>
    <property type="molecule type" value="Genomic_DNA"/>
</dbReference>
<evidence type="ECO:0000256" key="4">
    <source>
        <dbReference type="ARBA" id="ARBA00023002"/>
    </source>
</evidence>
<dbReference type="Proteomes" id="UP000054342">
    <property type="component" value="Unassembled WGS sequence"/>
</dbReference>
<dbReference type="InterPro" id="IPR011032">
    <property type="entry name" value="GroES-like_sf"/>
</dbReference>
<evidence type="ECO:0000256" key="5">
    <source>
        <dbReference type="RuleBase" id="RU361277"/>
    </source>
</evidence>
<dbReference type="PROSITE" id="PS00059">
    <property type="entry name" value="ADH_ZINC"/>
    <property type="match status" value="1"/>
</dbReference>
<dbReference type="InterPro" id="IPR036291">
    <property type="entry name" value="NAD(P)-bd_dom_sf"/>
</dbReference>
<evidence type="ECO:0000256" key="3">
    <source>
        <dbReference type="ARBA" id="ARBA00022833"/>
    </source>
</evidence>
<dbReference type="InterPro" id="IPR013154">
    <property type="entry name" value="ADH-like_N"/>
</dbReference>
<dbReference type="RefSeq" id="XP_013317029.1">
    <property type="nucleotide sequence ID" value="XM_013461575.1"/>
</dbReference>
<dbReference type="AlphaFoldDB" id="A0A0D2ENX8"/>
<keyword evidence="3 5" id="KW-0862">Zinc</keyword>
<sequence>MGSSDTMDAVIFKAPWKMATEKRPIPKIIEPTDAIVKVSVAGICGSDLHFYRGHQKMEPDCICGHEFVGHVQEVGSSIKNFKVGQKIVCTFTITCMECWFCVHGYTNRCIRGKSFGSLGFDGGQAEYVRVPFADGTLQPAPTSVDDELLIMMCDIFPTGYYGAARAIQYFESQARELEGINNNAAKQSQSQAQSHSHAQASAVSFEIQTLQDCVFVCLGCGPVGLCSILTCLTKKVGKVFAVDAVDDRLAEAEKWGAIPLKLGRDDIKASILEATDGRGADAVIELVGNAPALKSAFEFVRPAGCISSIGFHQGEVPFTAFEAYAKNLNINMGRAPARRVFNDALDVLVANSDKVREFVTHKLPISEAAKGYEIFEKQLARKVVLVF</sequence>
<dbReference type="InterPro" id="IPR013149">
    <property type="entry name" value="ADH-like_C"/>
</dbReference>
<dbReference type="PANTHER" id="PTHR42813:SF2">
    <property type="entry name" value="DEHYDROGENASE, ZINC-CONTAINING, PUTATIVE (AFU_ORTHOLOGUE AFUA_2G02810)-RELATED"/>
    <property type="match status" value="1"/>
</dbReference>
<dbReference type="PANTHER" id="PTHR42813">
    <property type="entry name" value="ZINC-TYPE ALCOHOL DEHYDROGENASE-LIKE"/>
    <property type="match status" value="1"/>
</dbReference>
<dbReference type="STRING" id="348802.A0A0D2ENX8"/>
<feature type="domain" description="Alcohol dehydrogenase-like N-terminal" evidence="7">
    <location>
        <begin position="31"/>
        <end position="132"/>
    </location>
</feature>